<dbReference type="WBParaSite" id="SMUV_0000837901-mRNA-1">
    <property type="protein sequence ID" value="SMUV_0000837901-mRNA-1"/>
    <property type="gene ID" value="SMUV_0000837901"/>
</dbReference>
<evidence type="ECO:0000256" key="1">
    <source>
        <dbReference type="SAM" id="MobiDB-lite"/>
    </source>
</evidence>
<dbReference type="InterPro" id="IPR029001">
    <property type="entry name" value="ITPase-like_fam"/>
</dbReference>
<keyword evidence="2" id="KW-1185">Reference proteome</keyword>
<dbReference type="Gene3D" id="3.90.950.10">
    <property type="match status" value="1"/>
</dbReference>
<feature type="compositionally biased region" description="Low complexity" evidence="1">
    <location>
        <begin position="90"/>
        <end position="99"/>
    </location>
</feature>
<dbReference type="AlphaFoldDB" id="A0A0N5AU56"/>
<dbReference type="SUPFAM" id="SSF52972">
    <property type="entry name" value="ITPase-like"/>
    <property type="match status" value="1"/>
</dbReference>
<feature type="compositionally biased region" description="Polar residues" evidence="1">
    <location>
        <begin position="100"/>
        <end position="119"/>
    </location>
</feature>
<reference evidence="3" key="1">
    <citation type="submission" date="2017-02" db="UniProtKB">
        <authorList>
            <consortium name="WormBaseParasite"/>
        </authorList>
    </citation>
    <scope>IDENTIFICATION</scope>
</reference>
<accession>A0A0N5AU56</accession>
<dbReference type="GO" id="GO:0005737">
    <property type="term" value="C:cytoplasm"/>
    <property type="evidence" value="ECO:0007669"/>
    <property type="project" value="TreeGrafter"/>
</dbReference>
<dbReference type="PANTHER" id="PTHR23276">
    <property type="entry name" value="PROTEIN PRRC1"/>
    <property type="match status" value="1"/>
</dbReference>
<dbReference type="InterPro" id="IPR026534">
    <property type="entry name" value="PRRC1"/>
</dbReference>
<name>A0A0N5AU56_9BILA</name>
<evidence type="ECO:0000313" key="2">
    <source>
        <dbReference type="Proteomes" id="UP000046393"/>
    </source>
</evidence>
<feature type="region of interest" description="Disordered" evidence="1">
    <location>
        <begin position="90"/>
        <end position="121"/>
    </location>
</feature>
<dbReference type="GO" id="GO:0034237">
    <property type="term" value="F:protein kinase A regulatory subunit binding"/>
    <property type="evidence" value="ECO:0007669"/>
    <property type="project" value="TreeGrafter"/>
</dbReference>
<dbReference type="PANTHER" id="PTHR23276:SF2">
    <property type="entry name" value="PROTEIN PRRC1"/>
    <property type="match status" value="1"/>
</dbReference>
<evidence type="ECO:0000313" key="3">
    <source>
        <dbReference type="WBParaSite" id="SMUV_0000837901-mRNA-1"/>
    </source>
</evidence>
<proteinExistence type="predicted"/>
<dbReference type="Proteomes" id="UP000046393">
    <property type="component" value="Unplaced"/>
</dbReference>
<dbReference type="STRING" id="451379.A0A0N5AU56"/>
<organism evidence="2 3">
    <name type="scientific">Syphacia muris</name>
    <dbReference type="NCBI Taxonomy" id="451379"/>
    <lineage>
        <taxon>Eukaryota</taxon>
        <taxon>Metazoa</taxon>
        <taxon>Ecdysozoa</taxon>
        <taxon>Nematoda</taxon>
        <taxon>Chromadorea</taxon>
        <taxon>Rhabditida</taxon>
        <taxon>Spirurina</taxon>
        <taxon>Oxyuridomorpha</taxon>
        <taxon>Oxyuroidea</taxon>
        <taxon>Oxyuridae</taxon>
        <taxon>Syphacia</taxon>
    </lineage>
</organism>
<feature type="region of interest" description="Disordered" evidence="1">
    <location>
        <begin position="1"/>
        <end position="44"/>
    </location>
</feature>
<sequence>MDNQVPRNLDLPLTDTIAPPKDLPKFITSPAPHPLPNKDKLPPIEQPLLSQVNSLPQPQIIVAPPTPCPLVSPTASIEPQFPLPGSITYQATSQSASSSNAEGSMNKATSESKGQAQKSENAEEVGVLGWLQKHVNNSAFLSKVADKAKTSMDSVLTTLDPGMKDFLKKEGTINIVIASENIRIVNAIADGFRKIFATVNHQSIAVPVSQNNYPEIVGYSTALKCIKDRITLLRASGSVAAKSAVIVFQPFLHEIEDDWYESAVIGAQKNTSITHVFSQPIQVDASVMSTLQKHTPQDYNANAYAITVGEAYAEVYGTDSDDWQLARWSVSSTEIYRRASTILAHSFKEKYSIP</sequence>
<protein>
    <submittedName>
        <fullName evidence="3">Protein PRRC1</fullName>
    </submittedName>
</protein>